<organism evidence="1 2">
    <name type="scientific">Tsuneonella aeria</name>
    <dbReference type="NCBI Taxonomy" id="1837929"/>
    <lineage>
        <taxon>Bacteria</taxon>
        <taxon>Pseudomonadati</taxon>
        <taxon>Pseudomonadota</taxon>
        <taxon>Alphaproteobacteria</taxon>
        <taxon>Sphingomonadales</taxon>
        <taxon>Erythrobacteraceae</taxon>
        <taxon>Tsuneonella</taxon>
    </lineage>
</organism>
<dbReference type="RefSeq" id="WP_160609959.1">
    <property type="nucleotide sequence ID" value="NZ_WTZA01000001.1"/>
</dbReference>
<dbReference type="InterPro" id="IPR014988">
    <property type="entry name" value="Uncharacterised_YqcI/YcgG"/>
</dbReference>
<dbReference type="PANTHER" id="PTHR40045">
    <property type="entry name" value="YCGG FAMILY PROTEIN"/>
    <property type="match status" value="1"/>
</dbReference>
<dbReference type="NCBIfam" id="NF041366">
    <property type="entry name" value="GntA_guanitoxin"/>
    <property type="match status" value="1"/>
</dbReference>
<dbReference type="Pfam" id="PF08892">
    <property type="entry name" value="YqcI_YcgG"/>
    <property type="match status" value="1"/>
</dbReference>
<dbReference type="PANTHER" id="PTHR40045:SF1">
    <property type="entry name" value="YQCI_YCGG FAMILY PROTEIN"/>
    <property type="match status" value="1"/>
</dbReference>
<reference evidence="1 2" key="1">
    <citation type="submission" date="2019-12" db="EMBL/GenBank/DDBJ databases">
        <title>Genomic-based taxomic classification of the family Erythrobacteraceae.</title>
        <authorList>
            <person name="Xu L."/>
        </authorList>
    </citation>
    <scope>NUCLEOTIDE SEQUENCE [LARGE SCALE GENOMIC DNA]</scope>
    <source>
        <strain evidence="1 2">100921-2</strain>
    </source>
</reference>
<evidence type="ECO:0000313" key="2">
    <source>
        <dbReference type="Proteomes" id="UP000439522"/>
    </source>
</evidence>
<protein>
    <submittedName>
        <fullName evidence="1">YqcI/YcgG family protein</fullName>
    </submittedName>
</protein>
<gene>
    <name evidence="1" type="ORF">GRI40_02975</name>
</gene>
<dbReference type="EMBL" id="WTZA01000001">
    <property type="protein sequence ID" value="MXO74185.1"/>
    <property type="molecule type" value="Genomic_DNA"/>
</dbReference>
<dbReference type="Proteomes" id="UP000439522">
    <property type="component" value="Unassembled WGS sequence"/>
</dbReference>
<name>A0A6I4TDC9_9SPHN</name>
<dbReference type="OrthoDB" id="283514at2"/>
<accession>A0A6I4TDC9</accession>
<dbReference type="AlphaFoldDB" id="A0A6I4TDC9"/>
<evidence type="ECO:0000313" key="1">
    <source>
        <dbReference type="EMBL" id="MXO74185.1"/>
    </source>
</evidence>
<comment type="caution">
    <text evidence="1">The sequence shown here is derived from an EMBL/GenBank/DDBJ whole genome shotgun (WGS) entry which is preliminary data.</text>
</comment>
<proteinExistence type="predicted"/>
<sequence>MTLTRTGVGDVDAPSFTVEDRFRTMIADAAFPCVGAKSAAAKGLLQVTRARDITSAWNDLQITHDLLEWSWRYKNDQDGLRSFAVIFDTPCDLSEVEFERAMWQRLQSITDKDMWLGQSRDDRVSADPDDPHFSLSFGGEAYFAVGLHPNASRPARRFERPAIVFNLHDQFERLRAEGRYERMRERIIARDVALAGTPNPMLDRHGATSAARQYSGRAVAETWTCPFKDPRV</sequence>
<keyword evidence="2" id="KW-1185">Reference proteome</keyword>